<dbReference type="InterPro" id="IPR000276">
    <property type="entry name" value="GPCR_Rhodpsn"/>
</dbReference>
<dbReference type="OrthoDB" id="10044919at2759"/>
<accession>A0A7M7RHZ6</accession>
<evidence type="ECO:0000256" key="3">
    <source>
        <dbReference type="ARBA" id="ARBA00022692"/>
    </source>
</evidence>
<comment type="subcellular location">
    <subcellularLocation>
        <location evidence="1">Cell membrane</location>
        <topology evidence="1">Multi-pass membrane protein</topology>
    </subcellularLocation>
</comment>
<dbReference type="SMART" id="SM01381">
    <property type="entry name" value="7TM_GPCR_Srsx"/>
    <property type="match status" value="1"/>
</dbReference>
<sequence>MALTTIDWTDSEQSLGNLTELSVIAFHHRAIVVSILIALTPIGLFGNALVIIAVVVAKKLRTITNILVTNLAVTDFISCLCFPFLSAGLLSQTGSYPIHDIICATTGGIIIACAYCSSSTLLAISFVRWYVITKSVRGHQGIHTPKKVVALVVIIWTQSLALIALPLVLGIGTFGYFKYLQICGFKGTNLFGNYYLLFMGIYIAIALMLTLVFYLLVLRHVLRHRKQIRNMFTTAEDIRSGTILKNQSQASSTSRESRPPKINAINKMEVEITKNLSVVVGVLMICTLPQSINLMIPGVDALMIYSSMIILANSVVNPIIYGFKHPIFKEVFKSLLWPSRTA</sequence>
<protein>
    <recommendedName>
        <fullName evidence="10">G-protein coupled receptors family 1 profile domain-containing protein</fullName>
    </recommendedName>
</protein>
<dbReference type="Pfam" id="PF00001">
    <property type="entry name" value="7tm_1"/>
    <property type="match status" value="1"/>
</dbReference>
<dbReference type="FunFam" id="1.20.1070.10:FF:000242">
    <property type="entry name" value="Uncharacterized protein"/>
    <property type="match status" value="1"/>
</dbReference>
<dbReference type="PROSITE" id="PS50262">
    <property type="entry name" value="G_PROTEIN_RECEP_F1_2"/>
    <property type="match status" value="1"/>
</dbReference>
<dbReference type="SUPFAM" id="SSF81321">
    <property type="entry name" value="Family A G protein-coupled receptor-like"/>
    <property type="match status" value="1"/>
</dbReference>
<dbReference type="PRINTS" id="PR00237">
    <property type="entry name" value="GPCRRHODOPSN"/>
</dbReference>
<dbReference type="PANTHER" id="PTHR24228">
    <property type="entry name" value="B2 BRADYKININ RECEPTOR/ANGIOTENSIN II RECEPTOR"/>
    <property type="match status" value="1"/>
</dbReference>
<dbReference type="Gene3D" id="1.20.1070.10">
    <property type="entry name" value="Rhodopsin 7-helix transmembrane proteins"/>
    <property type="match status" value="1"/>
</dbReference>
<evidence type="ECO:0000256" key="8">
    <source>
        <dbReference type="ARBA" id="ARBA00023224"/>
    </source>
</evidence>
<dbReference type="InParanoid" id="A0A7M7RHZ6"/>
<organism evidence="11 12">
    <name type="scientific">Strongylocentrotus purpuratus</name>
    <name type="common">Purple sea urchin</name>
    <dbReference type="NCBI Taxonomy" id="7668"/>
    <lineage>
        <taxon>Eukaryota</taxon>
        <taxon>Metazoa</taxon>
        <taxon>Echinodermata</taxon>
        <taxon>Eleutherozoa</taxon>
        <taxon>Echinozoa</taxon>
        <taxon>Echinoidea</taxon>
        <taxon>Euechinoidea</taxon>
        <taxon>Echinacea</taxon>
        <taxon>Camarodonta</taxon>
        <taxon>Echinidea</taxon>
        <taxon>Strongylocentrotidae</taxon>
        <taxon>Strongylocentrotus</taxon>
    </lineage>
</organism>
<keyword evidence="5" id="KW-0297">G-protein coupled receptor</keyword>
<feature type="transmembrane region" description="Helical" evidence="9">
    <location>
        <begin position="67"/>
        <end position="89"/>
    </location>
</feature>
<evidence type="ECO:0000256" key="6">
    <source>
        <dbReference type="ARBA" id="ARBA00023136"/>
    </source>
</evidence>
<keyword evidence="4 9" id="KW-1133">Transmembrane helix</keyword>
<evidence type="ECO:0000313" key="12">
    <source>
        <dbReference type="Proteomes" id="UP000007110"/>
    </source>
</evidence>
<name>A0A7M7RHZ6_STRPU</name>
<feature type="transmembrane region" description="Helical" evidence="9">
    <location>
        <begin position="302"/>
        <end position="323"/>
    </location>
</feature>
<feature type="transmembrane region" description="Helical" evidence="9">
    <location>
        <begin position="276"/>
        <end position="296"/>
    </location>
</feature>
<dbReference type="EnsemblMetazoa" id="XM_787568">
    <property type="protein sequence ID" value="XP_792661"/>
    <property type="gene ID" value="LOC587858"/>
</dbReference>
<dbReference type="GO" id="GO:0005886">
    <property type="term" value="C:plasma membrane"/>
    <property type="evidence" value="ECO:0007669"/>
    <property type="project" value="UniProtKB-SubCell"/>
</dbReference>
<keyword evidence="12" id="KW-1185">Reference proteome</keyword>
<evidence type="ECO:0000256" key="9">
    <source>
        <dbReference type="SAM" id="Phobius"/>
    </source>
</evidence>
<keyword evidence="8" id="KW-0807">Transducer</keyword>
<dbReference type="RefSeq" id="XP_792661.1">
    <property type="nucleotide sequence ID" value="XM_787568.1"/>
</dbReference>
<evidence type="ECO:0000256" key="1">
    <source>
        <dbReference type="ARBA" id="ARBA00004651"/>
    </source>
</evidence>
<reference evidence="12" key="1">
    <citation type="submission" date="2015-02" db="EMBL/GenBank/DDBJ databases">
        <title>Genome sequencing for Strongylocentrotus purpuratus.</title>
        <authorList>
            <person name="Murali S."/>
            <person name="Liu Y."/>
            <person name="Vee V."/>
            <person name="English A."/>
            <person name="Wang M."/>
            <person name="Skinner E."/>
            <person name="Han Y."/>
            <person name="Muzny D.M."/>
            <person name="Worley K.C."/>
            <person name="Gibbs R.A."/>
        </authorList>
    </citation>
    <scope>NUCLEOTIDE SEQUENCE</scope>
</reference>
<dbReference type="KEGG" id="spu:587858"/>
<feature type="transmembrane region" description="Helical" evidence="9">
    <location>
        <begin position="148"/>
        <end position="174"/>
    </location>
</feature>
<feature type="domain" description="G-protein coupled receptors family 1 profile" evidence="10">
    <location>
        <begin position="46"/>
        <end position="321"/>
    </location>
</feature>
<proteinExistence type="predicted"/>
<keyword evidence="7" id="KW-0675">Receptor</keyword>
<feature type="transmembrane region" description="Helical" evidence="9">
    <location>
        <begin position="194"/>
        <end position="217"/>
    </location>
</feature>
<reference evidence="11" key="2">
    <citation type="submission" date="2021-01" db="UniProtKB">
        <authorList>
            <consortium name="EnsemblMetazoa"/>
        </authorList>
    </citation>
    <scope>IDENTIFICATION</scope>
</reference>
<dbReference type="GO" id="GO:0004930">
    <property type="term" value="F:G protein-coupled receptor activity"/>
    <property type="evidence" value="ECO:0007669"/>
    <property type="project" value="UniProtKB-KW"/>
</dbReference>
<dbReference type="GeneID" id="587858"/>
<dbReference type="OMA" id="NIDMAHE"/>
<dbReference type="AlphaFoldDB" id="A0A7M7RHZ6"/>
<evidence type="ECO:0000256" key="5">
    <source>
        <dbReference type="ARBA" id="ARBA00023040"/>
    </source>
</evidence>
<feature type="transmembrane region" description="Helical" evidence="9">
    <location>
        <begin position="30"/>
        <end position="55"/>
    </location>
</feature>
<evidence type="ECO:0000259" key="10">
    <source>
        <dbReference type="PROSITE" id="PS50262"/>
    </source>
</evidence>
<dbReference type="GO" id="GO:0007186">
    <property type="term" value="P:G protein-coupled receptor signaling pathway"/>
    <property type="evidence" value="ECO:0000318"/>
    <property type="project" value="GO_Central"/>
</dbReference>
<evidence type="ECO:0000313" key="11">
    <source>
        <dbReference type="EnsemblMetazoa" id="XP_792661"/>
    </source>
</evidence>
<dbReference type="Proteomes" id="UP000007110">
    <property type="component" value="Unassembled WGS sequence"/>
</dbReference>
<keyword evidence="3 9" id="KW-0812">Transmembrane</keyword>
<dbReference type="PANTHER" id="PTHR24228:SF72">
    <property type="entry name" value="G-PROTEIN COUPLED RECEPTORS FAMILY 1 PROFILE DOMAIN-CONTAINING PROTEIN"/>
    <property type="match status" value="1"/>
</dbReference>
<keyword evidence="6 9" id="KW-0472">Membrane</keyword>
<evidence type="ECO:0000256" key="4">
    <source>
        <dbReference type="ARBA" id="ARBA00022989"/>
    </source>
</evidence>
<dbReference type="CDD" id="cd00637">
    <property type="entry name" value="7tm_classA_rhodopsin-like"/>
    <property type="match status" value="1"/>
</dbReference>
<feature type="transmembrane region" description="Helical" evidence="9">
    <location>
        <begin position="101"/>
        <end position="127"/>
    </location>
</feature>
<dbReference type="InterPro" id="IPR017452">
    <property type="entry name" value="GPCR_Rhodpsn_7TM"/>
</dbReference>
<keyword evidence="2" id="KW-1003">Cell membrane</keyword>
<evidence type="ECO:0000256" key="7">
    <source>
        <dbReference type="ARBA" id="ARBA00023170"/>
    </source>
</evidence>
<evidence type="ECO:0000256" key="2">
    <source>
        <dbReference type="ARBA" id="ARBA00022475"/>
    </source>
</evidence>